<dbReference type="InterPro" id="IPR007235">
    <property type="entry name" value="Glyco_trans_28_C"/>
</dbReference>
<feature type="binding site" evidence="3">
    <location>
        <position position="174"/>
    </location>
    <ligand>
        <name>substrate</name>
    </ligand>
</feature>
<evidence type="ECO:0000256" key="1">
    <source>
        <dbReference type="ARBA" id="ARBA00023136"/>
    </source>
</evidence>
<dbReference type="OrthoDB" id="9805604at2"/>
<protein>
    <submittedName>
        <fullName evidence="5">UDP-2,4-diacetamido-2,4,6-trideoxy-beta-L-altropyranose hydrolase</fullName>
    </submittedName>
</protein>
<evidence type="ECO:0000256" key="2">
    <source>
        <dbReference type="PIRSR" id="PIRSR620023-1"/>
    </source>
</evidence>
<accession>A0A292YKA7</accession>
<evidence type="ECO:0000313" key="5">
    <source>
        <dbReference type="EMBL" id="GAX88910.1"/>
    </source>
</evidence>
<dbReference type="PANTHER" id="PTHR21015:SF22">
    <property type="entry name" value="GLYCOSYLTRANSFERASE"/>
    <property type="match status" value="1"/>
</dbReference>
<dbReference type="NCBIfam" id="TIGR03590">
    <property type="entry name" value="PseG"/>
    <property type="match status" value="1"/>
</dbReference>
<keyword evidence="1" id="KW-0472">Membrane</keyword>
<dbReference type="GO" id="GO:0016758">
    <property type="term" value="F:hexosyltransferase activity"/>
    <property type="evidence" value="ECO:0007669"/>
    <property type="project" value="InterPro"/>
</dbReference>
<evidence type="ECO:0000313" key="6">
    <source>
        <dbReference type="Proteomes" id="UP000217785"/>
    </source>
</evidence>
<name>A0A292YKA7_9BACL</name>
<organism evidence="5 6">
    <name type="scientific">Effusibacillus lacus</name>
    <dbReference type="NCBI Taxonomy" id="1348429"/>
    <lineage>
        <taxon>Bacteria</taxon>
        <taxon>Bacillati</taxon>
        <taxon>Bacillota</taxon>
        <taxon>Bacilli</taxon>
        <taxon>Bacillales</taxon>
        <taxon>Alicyclobacillaceae</taxon>
        <taxon>Effusibacillus</taxon>
    </lineage>
</organism>
<feature type="binding site" evidence="3">
    <location>
        <position position="277"/>
    </location>
    <ligand>
        <name>substrate</name>
    </ligand>
</feature>
<dbReference type="Gene3D" id="3.40.50.11190">
    <property type="match status" value="1"/>
</dbReference>
<proteinExistence type="predicted"/>
<dbReference type="SUPFAM" id="SSF53756">
    <property type="entry name" value="UDP-Glycosyltransferase/glycogen phosphorylase"/>
    <property type="match status" value="1"/>
</dbReference>
<dbReference type="Proteomes" id="UP000217785">
    <property type="component" value="Unassembled WGS sequence"/>
</dbReference>
<dbReference type="AlphaFoldDB" id="A0A292YKA7"/>
<feature type="domain" description="Glycosyl transferase family 28 C-terminal" evidence="4">
    <location>
        <begin position="195"/>
        <end position="341"/>
    </location>
</feature>
<dbReference type="InterPro" id="IPR020023">
    <property type="entry name" value="PseG"/>
</dbReference>
<gene>
    <name evidence="5" type="ORF">EFBL_0524</name>
</gene>
<dbReference type="Pfam" id="PF04101">
    <property type="entry name" value="Glyco_tran_28_C"/>
    <property type="match status" value="1"/>
</dbReference>
<feature type="active site" description="Proton acceptor" evidence="2">
    <location>
        <position position="17"/>
    </location>
</feature>
<dbReference type="Gene3D" id="3.40.50.2000">
    <property type="entry name" value="Glycogen Phosphorylase B"/>
    <property type="match status" value="1"/>
</dbReference>
<comment type="caution">
    <text evidence="5">The sequence shown here is derived from an EMBL/GenBank/DDBJ whole genome shotgun (WGS) entry which is preliminary data.</text>
</comment>
<keyword evidence="6" id="KW-1185">Reference proteome</keyword>
<sequence>MHIFFRVDSSQQIGSGHLMRCLTLATELKERHATVSFISRELPGHMCNYVESKGFQVARLPYSAQAEESLRTPNSTWLGVSWQLDAEETKEVLSSCVQGVDWLIVDHYALDWQWESYQRSEAKKIMVIDDLADRRHDCDLLLDQNLFEDLEIRYDKLVSTECLKFLGPRYALLRKEFLEARTRLRQRDGQVNRILVFFGGSDITNETAKAIKAIQSLNSPQIQVDVVVGSSNPRKDEIRDLCYSIPNVNYHCQIENMAELMAAADLAIGAGGTATWERCYLGLPALVVILAENQIQPAQAAAKEELVINLGWHYEIDELQLAGEIRRAIENPGLLKKMGQNAFRLMGDTSTRSEVARAILGG</sequence>
<reference evidence="6" key="1">
    <citation type="submission" date="2017-07" db="EMBL/GenBank/DDBJ databases">
        <title>Draft genome sequence of Effusibacillus lacus strain skLN1.</title>
        <authorList>
            <person name="Watanabe M."/>
            <person name="Kojima H."/>
            <person name="Fukui M."/>
        </authorList>
    </citation>
    <scope>NUCLEOTIDE SEQUENCE [LARGE SCALE GENOMIC DNA]</scope>
    <source>
        <strain evidence="6">skLN1</strain>
    </source>
</reference>
<evidence type="ECO:0000256" key="3">
    <source>
        <dbReference type="PIRSR" id="PIRSR620023-2"/>
    </source>
</evidence>
<evidence type="ECO:0000259" key="4">
    <source>
        <dbReference type="Pfam" id="PF04101"/>
    </source>
</evidence>
<dbReference type="EMBL" id="BDUF01000010">
    <property type="protein sequence ID" value="GAX88910.1"/>
    <property type="molecule type" value="Genomic_DNA"/>
</dbReference>
<keyword evidence="5" id="KW-0378">Hydrolase</keyword>
<dbReference type="GO" id="GO:0016787">
    <property type="term" value="F:hydrolase activity"/>
    <property type="evidence" value="ECO:0007669"/>
    <property type="project" value="UniProtKB-KW"/>
</dbReference>
<dbReference type="PANTHER" id="PTHR21015">
    <property type="entry name" value="UDP-N-ACETYLGLUCOSAMINE--N-ACETYLMURAMYL-(PENTAPEPTIDE) PYROPHOSPHORYL-UNDECAPRENOL N-ACETYLGLUCOSAMINE TRANSFERASE 1"/>
    <property type="match status" value="1"/>
</dbReference>